<reference evidence="1 2" key="1">
    <citation type="submission" date="2024-03" db="EMBL/GenBank/DDBJ databases">
        <authorList>
            <person name="Jo J.-H."/>
        </authorList>
    </citation>
    <scope>NUCLEOTIDE SEQUENCE [LARGE SCALE GENOMIC DNA]</scope>
    <source>
        <strain evidence="1 2">AS3R-12</strain>
    </source>
</reference>
<keyword evidence="2" id="KW-1185">Reference proteome</keyword>
<accession>A0ABU8SDV6</accession>
<comment type="caution">
    <text evidence="1">The sequence shown here is derived from an EMBL/GenBank/DDBJ whole genome shotgun (WGS) entry which is preliminary data.</text>
</comment>
<proteinExistence type="predicted"/>
<sequence length="120" mass="13958">MRIELDIDAVVLQAYLKRYPQAVDASINIFKDRVGYTLENEAKKIAPAITGNLRRQMWYYRGAKGAALYSYAEYSKFVHGAPYYQNKTKRRVTPFFTRALKNKNTFIKEESRAILGRVLK</sequence>
<evidence type="ECO:0008006" key="3">
    <source>
        <dbReference type="Google" id="ProtNLM"/>
    </source>
</evidence>
<dbReference type="RefSeq" id="WP_339968695.1">
    <property type="nucleotide sequence ID" value="NZ_JBBHJY010000009.1"/>
</dbReference>
<name>A0ABU8SDV6_9SPHN</name>
<evidence type="ECO:0000313" key="2">
    <source>
        <dbReference type="Proteomes" id="UP001379235"/>
    </source>
</evidence>
<evidence type="ECO:0000313" key="1">
    <source>
        <dbReference type="EMBL" id="MEJ6011438.1"/>
    </source>
</evidence>
<dbReference type="EMBL" id="JBBHJY010000009">
    <property type="protein sequence ID" value="MEJ6011438.1"/>
    <property type="molecule type" value="Genomic_DNA"/>
</dbReference>
<protein>
    <recommendedName>
        <fullName evidence="3">HK97 gp10 family phage protein</fullName>
    </recommendedName>
</protein>
<gene>
    <name evidence="1" type="ORF">WG900_16090</name>
</gene>
<dbReference type="Proteomes" id="UP001379235">
    <property type="component" value="Unassembled WGS sequence"/>
</dbReference>
<organism evidence="1 2">
    <name type="scientific">Novosphingobium aquae</name>
    <dbReference type="NCBI Taxonomy" id="3133435"/>
    <lineage>
        <taxon>Bacteria</taxon>
        <taxon>Pseudomonadati</taxon>
        <taxon>Pseudomonadota</taxon>
        <taxon>Alphaproteobacteria</taxon>
        <taxon>Sphingomonadales</taxon>
        <taxon>Sphingomonadaceae</taxon>
        <taxon>Novosphingobium</taxon>
    </lineage>
</organism>